<evidence type="ECO:0000313" key="1">
    <source>
        <dbReference type="EMBL" id="EIG30355.1"/>
    </source>
</evidence>
<dbReference type="AlphaFoldDB" id="I2NWZ4"/>
<sequence length="46" mass="5470">MVWHLVTGGSQHLIFQVEFVHKAEDSRRKPQQGWIPCEDFQRNGNY</sequence>
<gene>
    <name evidence="1" type="ORF">HMPREF1051_2843</name>
</gene>
<proteinExistence type="predicted"/>
<protein>
    <submittedName>
        <fullName evidence="1">Uncharacterized protein</fullName>
    </submittedName>
</protein>
<accession>I2NWZ4</accession>
<name>I2NWZ4_NEISI</name>
<organism evidence="1 2">
    <name type="scientific">Neisseria sicca VK64</name>
    <dbReference type="NCBI Taxonomy" id="1095748"/>
    <lineage>
        <taxon>Bacteria</taxon>
        <taxon>Pseudomonadati</taxon>
        <taxon>Pseudomonadota</taxon>
        <taxon>Betaproteobacteria</taxon>
        <taxon>Neisseriales</taxon>
        <taxon>Neisseriaceae</taxon>
        <taxon>Neisseria</taxon>
    </lineage>
</organism>
<comment type="caution">
    <text evidence="1">The sequence shown here is derived from an EMBL/GenBank/DDBJ whole genome shotgun (WGS) entry which is preliminary data.</text>
</comment>
<dbReference type="EMBL" id="AJMT01000008">
    <property type="protein sequence ID" value="EIG30355.1"/>
    <property type="molecule type" value="Genomic_DNA"/>
</dbReference>
<evidence type="ECO:0000313" key="2">
    <source>
        <dbReference type="Proteomes" id="UP000004473"/>
    </source>
</evidence>
<dbReference type="Proteomes" id="UP000004473">
    <property type="component" value="Unassembled WGS sequence"/>
</dbReference>
<reference evidence="1 2" key="1">
    <citation type="submission" date="2012-04" db="EMBL/GenBank/DDBJ databases">
        <authorList>
            <person name="Harkins D.M."/>
            <person name="Madupu R."/>
            <person name="Durkin A.S."/>
            <person name="Torralba M."/>
            <person name="Methe B."/>
            <person name="Sutton G.G."/>
            <person name="Nelson K.E."/>
        </authorList>
    </citation>
    <scope>NUCLEOTIDE SEQUENCE [LARGE SCALE GENOMIC DNA]</scope>
    <source>
        <strain evidence="1 2">VK64</strain>
    </source>
</reference>